<dbReference type="EnsemblProtists" id="EKX38833">
    <property type="protein sequence ID" value="EKX38833"/>
    <property type="gene ID" value="GUITHDRAFT_154635"/>
</dbReference>
<protein>
    <submittedName>
        <fullName evidence="2 3">Uncharacterized protein</fullName>
    </submittedName>
</protein>
<organism evidence="2">
    <name type="scientific">Guillardia theta (strain CCMP2712)</name>
    <name type="common">Cryptophyte</name>
    <dbReference type="NCBI Taxonomy" id="905079"/>
    <lineage>
        <taxon>Eukaryota</taxon>
        <taxon>Cryptophyceae</taxon>
        <taxon>Pyrenomonadales</taxon>
        <taxon>Geminigeraceae</taxon>
        <taxon>Guillardia</taxon>
    </lineage>
</organism>
<keyword evidence="4" id="KW-1185">Reference proteome</keyword>
<gene>
    <name evidence="2" type="ORF">GUITHDRAFT_154635</name>
</gene>
<reference evidence="4" key="2">
    <citation type="submission" date="2012-11" db="EMBL/GenBank/DDBJ databases">
        <authorList>
            <person name="Kuo A."/>
            <person name="Curtis B.A."/>
            <person name="Tanifuji G."/>
            <person name="Burki F."/>
            <person name="Gruber A."/>
            <person name="Irimia M."/>
            <person name="Maruyama S."/>
            <person name="Arias M.C."/>
            <person name="Ball S.G."/>
            <person name="Gile G.H."/>
            <person name="Hirakawa Y."/>
            <person name="Hopkins J.F."/>
            <person name="Rensing S.A."/>
            <person name="Schmutz J."/>
            <person name="Symeonidi A."/>
            <person name="Elias M."/>
            <person name="Eveleigh R.J."/>
            <person name="Herman E.K."/>
            <person name="Klute M.J."/>
            <person name="Nakayama T."/>
            <person name="Obornik M."/>
            <person name="Reyes-Prieto A."/>
            <person name="Armbrust E.V."/>
            <person name="Aves S.J."/>
            <person name="Beiko R.G."/>
            <person name="Coutinho P."/>
            <person name="Dacks J.B."/>
            <person name="Durnford D.G."/>
            <person name="Fast N.M."/>
            <person name="Green B.R."/>
            <person name="Grisdale C."/>
            <person name="Hempe F."/>
            <person name="Henrissat B."/>
            <person name="Hoppner M.P."/>
            <person name="Ishida K.-I."/>
            <person name="Kim E."/>
            <person name="Koreny L."/>
            <person name="Kroth P.G."/>
            <person name="Liu Y."/>
            <person name="Malik S.-B."/>
            <person name="Maier U.G."/>
            <person name="McRose D."/>
            <person name="Mock T."/>
            <person name="Neilson J.A."/>
            <person name="Onodera N.T."/>
            <person name="Poole A.M."/>
            <person name="Pritham E.J."/>
            <person name="Richards T.A."/>
            <person name="Rocap G."/>
            <person name="Roy S.W."/>
            <person name="Sarai C."/>
            <person name="Schaack S."/>
            <person name="Shirato S."/>
            <person name="Slamovits C.H."/>
            <person name="Spencer D.F."/>
            <person name="Suzuki S."/>
            <person name="Worden A.Z."/>
            <person name="Zauner S."/>
            <person name="Barry K."/>
            <person name="Bell C."/>
            <person name="Bharti A.K."/>
            <person name="Crow J.A."/>
            <person name="Grimwood J."/>
            <person name="Kramer R."/>
            <person name="Lindquist E."/>
            <person name="Lucas S."/>
            <person name="Salamov A."/>
            <person name="McFadden G.I."/>
            <person name="Lane C.E."/>
            <person name="Keeling P.J."/>
            <person name="Gray M.W."/>
            <person name="Grigoriev I.V."/>
            <person name="Archibald J.M."/>
        </authorList>
    </citation>
    <scope>NUCLEOTIDE SEQUENCE</scope>
    <source>
        <strain evidence="4">CCMP2712</strain>
    </source>
</reference>
<evidence type="ECO:0000313" key="4">
    <source>
        <dbReference type="Proteomes" id="UP000011087"/>
    </source>
</evidence>
<evidence type="ECO:0000313" key="3">
    <source>
        <dbReference type="EnsemblProtists" id="EKX38833"/>
    </source>
</evidence>
<sequence>MARTALLNLVKRPLATSAQRILTCSKTDLHKFGGVRYFRTSLPVKANDTIGQVLEPDSSRGVRINPEAYEAVKGTPRSSEYDSINEQDPLGHQYGTGGNDDIFGEWGLDKDDFWPAGRCLAMTVGGLSLFGVFWQYLKSTNIQPVAAPREGVWSME</sequence>
<dbReference type="RefSeq" id="XP_005825813.1">
    <property type="nucleotide sequence ID" value="XM_005825756.1"/>
</dbReference>
<dbReference type="PaxDb" id="55529-EKX38833"/>
<dbReference type="EMBL" id="JH993045">
    <property type="protein sequence ID" value="EKX38833.1"/>
    <property type="molecule type" value="Genomic_DNA"/>
</dbReference>
<dbReference type="GeneID" id="17295578"/>
<feature type="region of interest" description="Disordered" evidence="1">
    <location>
        <begin position="65"/>
        <end position="84"/>
    </location>
</feature>
<name>L1IRH8_GUITC</name>
<dbReference type="AlphaFoldDB" id="L1IRH8"/>
<evidence type="ECO:0000256" key="1">
    <source>
        <dbReference type="SAM" id="MobiDB-lite"/>
    </source>
</evidence>
<proteinExistence type="predicted"/>
<evidence type="ECO:0000313" key="2">
    <source>
        <dbReference type="EMBL" id="EKX38833.1"/>
    </source>
</evidence>
<accession>L1IRH8</accession>
<reference evidence="2 4" key="1">
    <citation type="journal article" date="2012" name="Nature">
        <title>Algal genomes reveal evolutionary mosaicism and the fate of nucleomorphs.</title>
        <authorList>
            <consortium name="DOE Joint Genome Institute"/>
            <person name="Curtis B.A."/>
            <person name="Tanifuji G."/>
            <person name="Burki F."/>
            <person name="Gruber A."/>
            <person name="Irimia M."/>
            <person name="Maruyama S."/>
            <person name="Arias M.C."/>
            <person name="Ball S.G."/>
            <person name="Gile G.H."/>
            <person name="Hirakawa Y."/>
            <person name="Hopkins J.F."/>
            <person name="Kuo A."/>
            <person name="Rensing S.A."/>
            <person name="Schmutz J."/>
            <person name="Symeonidi A."/>
            <person name="Elias M."/>
            <person name="Eveleigh R.J."/>
            <person name="Herman E.K."/>
            <person name="Klute M.J."/>
            <person name="Nakayama T."/>
            <person name="Obornik M."/>
            <person name="Reyes-Prieto A."/>
            <person name="Armbrust E.V."/>
            <person name="Aves S.J."/>
            <person name="Beiko R.G."/>
            <person name="Coutinho P."/>
            <person name="Dacks J.B."/>
            <person name="Durnford D.G."/>
            <person name="Fast N.M."/>
            <person name="Green B.R."/>
            <person name="Grisdale C.J."/>
            <person name="Hempel F."/>
            <person name="Henrissat B."/>
            <person name="Hoppner M.P."/>
            <person name="Ishida K."/>
            <person name="Kim E."/>
            <person name="Koreny L."/>
            <person name="Kroth P.G."/>
            <person name="Liu Y."/>
            <person name="Malik S.B."/>
            <person name="Maier U.G."/>
            <person name="McRose D."/>
            <person name="Mock T."/>
            <person name="Neilson J.A."/>
            <person name="Onodera N.T."/>
            <person name="Poole A.M."/>
            <person name="Pritham E.J."/>
            <person name="Richards T.A."/>
            <person name="Rocap G."/>
            <person name="Roy S.W."/>
            <person name="Sarai C."/>
            <person name="Schaack S."/>
            <person name="Shirato S."/>
            <person name="Slamovits C.H."/>
            <person name="Spencer D.F."/>
            <person name="Suzuki S."/>
            <person name="Worden A.Z."/>
            <person name="Zauner S."/>
            <person name="Barry K."/>
            <person name="Bell C."/>
            <person name="Bharti A.K."/>
            <person name="Crow J.A."/>
            <person name="Grimwood J."/>
            <person name="Kramer R."/>
            <person name="Lindquist E."/>
            <person name="Lucas S."/>
            <person name="Salamov A."/>
            <person name="McFadden G.I."/>
            <person name="Lane C.E."/>
            <person name="Keeling P.J."/>
            <person name="Gray M.W."/>
            <person name="Grigoriev I.V."/>
            <person name="Archibald J.M."/>
        </authorList>
    </citation>
    <scope>NUCLEOTIDE SEQUENCE</scope>
    <source>
        <strain evidence="2 4">CCMP2712</strain>
    </source>
</reference>
<reference evidence="3" key="3">
    <citation type="submission" date="2016-03" db="UniProtKB">
        <authorList>
            <consortium name="EnsemblProtists"/>
        </authorList>
    </citation>
    <scope>IDENTIFICATION</scope>
</reference>
<dbReference type="HOGENOM" id="CLU_1690086_0_0_1"/>
<dbReference type="Proteomes" id="UP000011087">
    <property type="component" value="Unassembled WGS sequence"/>
</dbReference>
<dbReference type="KEGG" id="gtt:GUITHDRAFT_154635"/>